<sequence>MIRLPPTGITIAQHDVSFHLQQLDIYQGLLKQGFKKEEVVGYLREQKSNKQKTRTTSLLPEPGPAPSTVSLCDRTSIRLVSTLTDPLARGESSGDAAGSSPSGTGSSVDDQSDPTLSDDSATLPSIRHSPASRARYEDVKGRPHAPRQSSQLRFAKGVSSDSPRNGNRNVRALFSPRSITYRPRSKTYSYDQSAVDEEDQEEIEASLNLSDNLEHLSLDNELVPSGEPIGASARIGSHLRPEAVVFTPLLVQLTRTAESNDRTEDKSHGNSNTKAFSSSPPQTVLHGLDVPEPSPPTLPPVPTTPTLRADQDPQTARRQHLGHQQYLDGSFTVYDDSLPPSVQPQTPADLERGPHFNSLNAAYTAPPGMVRSGAHRHTIRHVYGEQSPTARAMLIRERRQREFMRSARLESLRVDRARDGVNNGLVVNNNEQRNGRGRDNVGNNLWREGLDADAIGEENFDDGAFAAEFQAGMRVFSGNRRVT</sequence>
<accession>A0ACC3A5Z8</accession>
<evidence type="ECO:0000313" key="1">
    <source>
        <dbReference type="EMBL" id="KAJ9655881.1"/>
    </source>
</evidence>
<dbReference type="EMBL" id="JAPDRQ010000087">
    <property type="protein sequence ID" value="KAJ9655881.1"/>
    <property type="molecule type" value="Genomic_DNA"/>
</dbReference>
<dbReference type="Proteomes" id="UP001172386">
    <property type="component" value="Unassembled WGS sequence"/>
</dbReference>
<proteinExistence type="predicted"/>
<evidence type="ECO:0000313" key="2">
    <source>
        <dbReference type="Proteomes" id="UP001172386"/>
    </source>
</evidence>
<protein>
    <submittedName>
        <fullName evidence="1">Uncharacterized protein</fullName>
    </submittedName>
</protein>
<comment type="caution">
    <text evidence="1">The sequence shown here is derived from an EMBL/GenBank/DDBJ whole genome shotgun (WGS) entry which is preliminary data.</text>
</comment>
<name>A0ACC3A5Z8_9EURO</name>
<organism evidence="1 2">
    <name type="scientific">Neophaeococcomyces mojaviensis</name>
    <dbReference type="NCBI Taxonomy" id="3383035"/>
    <lineage>
        <taxon>Eukaryota</taxon>
        <taxon>Fungi</taxon>
        <taxon>Dikarya</taxon>
        <taxon>Ascomycota</taxon>
        <taxon>Pezizomycotina</taxon>
        <taxon>Eurotiomycetes</taxon>
        <taxon>Chaetothyriomycetidae</taxon>
        <taxon>Chaetothyriales</taxon>
        <taxon>Chaetothyriales incertae sedis</taxon>
        <taxon>Neophaeococcomyces</taxon>
    </lineage>
</organism>
<gene>
    <name evidence="1" type="ORF">H2198_005322</name>
</gene>
<reference evidence="1" key="1">
    <citation type="submission" date="2022-10" db="EMBL/GenBank/DDBJ databases">
        <title>Culturing micro-colonial fungi from biological soil crusts in the Mojave desert and describing Neophaeococcomyces mojavensis, and introducing the new genera and species Taxawa tesnikishii.</title>
        <authorList>
            <person name="Kurbessoian T."/>
            <person name="Stajich J.E."/>
        </authorList>
    </citation>
    <scope>NUCLEOTIDE SEQUENCE</scope>
    <source>
        <strain evidence="1">JES_112</strain>
    </source>
</reference>
<keyword evidence="2" id="KW-1185">Reference proteome</keyword>